<comment type="similarity">
    <text evidence="2">Belongs to the NAD(P)-dependent epimerase/dehydratase family.</text>
</comment>
<dbReference type="SUPFAM" id="SSF51735">
    <property type="entry name" value="NAD(P)-binding Rossmann-fold domains"/>
    <property type="match status" value="1"/>
</dbReference>
<gene>
    <name evidence="4" type="ORF">ACFOPI_16445</name>
</gene>
<dbReference type="InterPro" id="IPR036291">
    <property type="entry name" value="NAD(P)-bd_dom_sf"/>
</dbReference>
<accession>A0ABV7W629</accession>
<comment type="caution">
    <text evidence="4">The sequence shown here is derived from an EMBL/GenBank/DDBJ whole genome shotgun (WGS) entry which is preliminary data.</text>
</comment>
<dbReference type="PROSITE" id="PS00061">
    <property type="entry name" value="ADH_SHORT"/>
    <property type="match status" value="1"/>
</dbReference>
<organism evidence="4 5">
    <name type="scientific">Hydrogenophaga luteola</name>
    <dbReference type="NCBI Taxonomy" id="1591122"/>
    <lineage>
        <taxon>Bacteria</taxon>
        <taxon>Pseudomonadati</taxon>
        <taxon>Pseudomonadota</taxon>
        <taxon>Betaproteobacteria</taxon>
        <taxon>Burkholderiales</taxon>
        <taxon>Comamonadaceae</taxon>
        <taxon>Hydrogenophaga</taxon>
    </lineage>
</organism>
<sequence length="285" mass="31130">MTSRILLTGATGFTGQHFMRLAQSRGHQVVTLQSDLGDGQSIQQELANQAITHVVHLAGISSVDHAHESDFYKVNTVGTTVLLKALLQGQPHLKSVLIASSANVYGNCEQSPIAETQPPAPVNHYAASKLAMEHMALAYADRLPIFITRPFNYTGPGQSPSFLIPKLVDHFARRAPVIELGNLHVEREFNDVRMVCEAYLLLLEQATVGQIYNLCTGLTYNLQQVLAMLESLTGHTMEVRVNPAFVRTNEVHRLCGAPGKLIETIGPLPERPLVDCLSAILQAHG</sequence>
<evidence type="ECO:0000256" key="1">
    <source>
        <dbReference type="ARBA" id="ARBA00005125"/>
    </source>
</evidence>
<dbReference type="EMBL" id="JBHRXX010000007">
    <property type="protein sequence ID" value="MFC3685194.1"/>
    <property type="molecule type" value="Genomic_DNA"/>
</dbReference>
<dbReference type="InterPro" id="IPR001509">
    <property type="entry name" value="Epimerase_deHydtase"/>
</dbReference>
<dbReference type="RefSeq" id="WP_382176023.1">
    <property type="nucleotide sequence ID" value="NZ_JBHRXX010000007.1"/>
</dbReference>
<feature type="domain" description="NAD-dependent epimerase/dehydratase" evidence="3">
    <location>
        <begin position="5"/>
        <end position="215"/>
    </location>
</feature>
<name>A0ABV7W629_9BURK</name>
<evidence type="ECO:0000313" key="4">
    <source>
        <dbReference type="EMBL" id="MFC3685194.1"/>
    </source>
</evidence>
<evidence type="ECO:0000313" key="5">
    <source>
        <dbReference type="Proteomes" id="UP001595729"/>
    </source>
</evidence>
<dbReference type="Proteomes" id="UP001595729">
    <property type="component" value="Unassembled WGS sequence"/>
</dbReference>
<reference evidence="5" key="1">
    <citation type="journal article" date="2019" name="Int. J. Syst. Evol. Microbiol.">
        <title>The Global Catalogue of Microorganisms (GCM) 10K type strain sequencing project: providing services to taxonomists for standard genome sequencing and annotation.</title>
        <authorList>
            <consortium name="The Broad Institute Genomics Platform"/>
            <consortium name="The Broad Institute Genome Sequencing Center for Infectious Disease"/>
            <person name="Wu L."/>
            <person name="Ma J."/>
        </authorList>
    </citation>
    <scope>NUCLEOTIDE SEQUENCE [LARGE SCALE GENOMIC DNA]</scope>
    <source>
        <strain evidence="5">KCTC 42501</strain>
    </source>
</reference>
<dbReference type="PANTHER" id="PTHR43000">
    <property type="entry name" value="DTDP-D-GLUCOSE 4,6-DEHYDRATASE-RELATED"/>
    <property type="match status" value="1"/>
</dbReference>
<dbReference type="InterPro" id="IPR020904">
    <property type="entry name" value="Sc_DH/Rdtase_CS"/>
</dbReference>
<evidence type="ECO:0000259" key="3">
    <source>
        <dbReference type="Pfam" id="PF01370"/>
    </source>
</evidence>
<protein>
    <submittedName>
        <fullName evidence="4">NAD-dependent epimerase/dehydratase family protein</fullName>
    </submittedName>
</protein>
<dbReference type="Pfam" id="PF01370">
    <property type="entry name" value="Epimerase"/>
    <property type="match status" value="1"/>
</dbReference>
<dbReference type="Gene3D" id="3.90.25.10">
    <property type="entry name" value="UDP-galactose 4-epimerase, domain 1"/>
    <property type="match status" value="1"/>
</dbReference>
<dbReference type="Gene3D" id="3.40.50.720">
    <property type="entry name" value="NAD(P)-binding Rossmann-like Domain"/>
    <property type="match status" value="1"/>
</dbReference>
<proteinExistence type="inferred from homology"/>
<keyword evidence="5" id="KW-1185">Reference proteome</keyword>
<evidence type="ECO:0000256" key="2">
    <source>
        <dbReference type="ARBA" id="ARBA00007637"/>
    </source>
</evidence>
<comment type="pathway">
    <text evidence="1">Bacterial outer membrane biogenesis; LPS O-antigen biosynthesis.</text>
</comment>